<evidence type="ECO:0000256" key="9">
    <source>
        <dbReference type="ARBA" id="ARBA00026227"/>
    </source>
</evidence>
<evidence type="ECO:0000256" key="3">
    <source>
        <dbReference type="ARBA" id="ARBA00022448"/>
    </source>
</evidence>
<keyword evidence="5" id="KW-0653">Protein transport</keyword>
<dbReference type="OrthoDB" id="420884at2759"/>
<dbReference type="Proteomes" id="UP000245771">
    <property type="component" value="Unassembled WGS sequence"/>
</dbReference>
<evidence type="ECO:0000256" key="6">
    <source>
        <dbReference type="ARBA" id="ARBA00023010"/>
    </source>
</evidence>
<dbReference type="GO" id="GO:0044614">
    <property type="term" value="C:nuclear pore cytoplasmic filaments"/>
    <property type="evidence" value="ECO:0007669"/>
    <property type="project" value="TreeGrafter"/>
</dbReference>
<keyword evidence="3" id="KW-0813">Transport</keyword>
<dbReference type="InterPro" id="IPR038506">
    <property type="entry name" value="GLE1-like_sf"/>
</dbReference>
<dbReference type="GO" id="GO:0000822">
    <property type="term" value="F:inositol hexakisphosphate binding"/>
    <property type="evidence" value="ECO:0007669"/>
    <property type="project" value="TreeGrafter"/>
</dbReference>
<feature type="region of interest" description="Disordered" evidence="11">
    <location>
        <begin position="58"/>
        <end position="141"/>
    </location>
</feature>
<dbReference type="InParanoid" id="A0A316V810"/>
<organism evidence="12 13">
    <name type="scientific">Meira miltonrushii</name>
    <dbReference type="NCBI Taxonomy" id="1280837"/>
    <lineage>
        <taxon>Eukaryota</taxon>
        <taxon>Fungi</taxon>
        <taxon>Dikarya</taxon>
        <taxon>Basidiomycota</taxon>
        <taxon>Ustilaginomycotina</taxon>
        <taxon>Exobasidiomycetes</taxon>
        <taxon>Exobasidiales</taxon>
        <taxon>Brachybasidiaceae</taxon>
        <taxon>Meira</taxon>
    </lineage>
</organism>
<evidence type="ECO:0000256" key="4">
    <source>
        <dbReference type="ARBA" id="ARBA00022816"/>
    </source>
</evidence>
<dbReference type="GO" id="GO:0015031">
    <property type="term" value="P:protein transport"/>
    <property type="evidence" value="ECO:0007669"/>
    <property type="project" value="UniProtKB-KW"/>
</dbReference>
<dbReference type="GO" id="GO:0005543">
    <property type="term" value="F:phospholipid binding"/>
    <property type="evidence" value="ECO:0007669"/>
    <property type="project" value="TreeGrafter"/>
</dbReference>
<dbReference type="InterPro" id="IPR012476">
    <property type="entry name" value="GLE1"/>
</dbReference>
<dbReference type="GO" id="GO:0005737">
    <property type="term" value="C:cytoplasm"/>
    <property type="evidence" value="ECO:0007669"/>
    <property type="project" value="TreeGrafter"/>
</dbReference>
<dbReference type="Pfam" id="PF07817">
    <property type="entry name" value="GLE1"/>
    <property type="match status" value="1"/>
</dbReference>
<protein>
    <recommendedName>
        <fullName evidence="9">mRNA export factor GLE1</fullName>
    </recommendedName>
    <alternativeName>
        <fullName evidence="10">Nucleoporin GLE1</fullName>
    </alternativeName>
</protein>
<name>A0A316V810_9BASI</name>
<dbReference type="RefSeq" id="XP_025353904.1">
    <property type="nucleotide sequence ID" value="XM_025499087.1"/>
</dbReference>
<evidence type="ECO:0000256" key="11">
    <source>
        <dbReference type="SAM" id="MobiDB-lite"/>
    </source>
</evidence>
<sequence length="684" mass="77093">MRIALDASSSSASGSDVEPISDGERLDEGEQSLSWSARGLPVSISQQNLQSMPISNLQRLRSRTPSTSSLLLEETTPTRSHNGTFSPGRRRTSNLDKVNAARQLAKNVHGTRSSPSAYRSPKWMRESTPKATIDDDGEEENGTMIRLSESDMESDADSEEEAWPVAPHRFAKVQTSKIGARNRREASVEAQELSQRIRLESEADYSDMPLGKITSQRRRSNSRQVSVPLSPNAIRKTLTIVEDDFDQVQGLLSRMRIEKEREEKQEKQVFDERNKALWDSIETSIRHAEDVQAKALKEEAERQKKIKEQKEADEKRAKEQKEAEEARIKREKEEAEKQKQEDESKRKAAEEEAARKAAEEAKEKSMGGVGNALEANARVEYEAWWQKIQQIKQNVLPAVSQNTEWRKQCFSAKRIITRSVSQLTNSRVEIVRITQAIGEVMTQARGASPGGEIYTWILNHLSKCLIRQAEQEVAAKQDTAFPLARVVQWLLLEGHSELGDVLMARLAKKCCWCIAYCPPKKTDQDDKTYAKILGKAEVDESSLQHTSRMSGIIAMYFAICQTTPSKPPSNQEVDLSRIPAHFRLRALWAWQARMISPRMMEHTITPALFSVMIEIAGPKVLTGYGKQTSKVWKLIRIEGLQNGKAGFTKQQSANSARVRLELLLDEWIKTGRVEGATGGREMAP</sequence>
<accession>A0A316V810</accession>
<feature type="compositionally biased region" description="Low complexity" evidence="11">
    <location>
        <begin position="63"/>
        <end position="80"/>
    </location>
</feature>
<feature type="region of interest" description="Disordered" evidence="11">
    <location>
        <begin position="208"/>
        <end position="227"/>
    </location>
</feature>
<dbReference type="CDD" id="cd06503">
    <property type="entry name" value="ATP-synt_Fo_b"/>
    <property type="match status" value="1"/>
</dbReference>
<keyword evidence="6" id="KW-0811">Translocation</keyword>
<dbReference type="PANTHER" id="PTHR12960">
    <property type="entry name" value="GLE-1-RELATED"/>
    <property type="match status" value="1"/>
</dbReference>
<gene>
    <name evidence="12" type="ORF">FA14DRAFT_161368</name>
</gene>
<keyword evidence="7" id="KW-0906">Nuclear pore complex</keyword>
<dbReference type="GO" id="GO:0016973">
    <property type="term" value="P:poly(A)+ mRNA export from nucleus"/>
    <property type="evidence" value="ECO:0007669"/>
    <property type="project" value="InterPro"/>
</dbReference>
<dbReference type="GeneID" id="37020868"/>
<dbReference type="AlphaFoldDB" id="A0A316V810"/>
<feature type="region of interest" description="Disordered" evidence="11">
    <location>
        <begin position="1"/>
        <end position="38"/>
    </location>
</feature>
<dbReference type="EMBL" id="KZ819604">
    <property type="protein sequence ID" value="PWN33602.1"/>
    <property type="molecule type" value="Genomic_DNA"/>
</dbReference>
<dbReference type="GO" id="GO:0031369">
    <property type="term" value="F:translation initiation factor binding"/>
    <property type="evidence" value="ECO:0007669"/>
    <property type="project" value="TreeGrafter"/>
</dbReference>
<evidence type="ECO:0000256" key="8">
    <source>
        <dbReference type="ARBA" id="ARBA00023242"/>
    </source>
</evidence>
<evidence type="ECO:0000256" key="5">
    <source>
        <dbReference type="ARBA" id="ARBA00022927"/>
    </source>
</evidence>
<dbReference type="Gene3D" id="1.25.40.510">
    <property type="entry name" value="GLE1-like"/>
    <property type="match status" value="1"/>
</dbReference>
<proteinExistence type="inferred from homology"/>
<dbReference type="STRING" id="1280837.A0A316V810"/>
<evidence type="ECO:0000256" key="10">
    <source>
        <dbReference type="ARBA" id="ARBA00029983"/>
    </source>
</evidence>
<keyword evidence="8" id="KW-0539">Nucleus</keyword>
<comment type="subcellular location">
    <subcellularLocation>
        <location evidence="1">Nucleus</location>
        <location evidence="1">Nuclear pore complex</location>
    </subcellularLocation>
</comment>
<evidence type="ECO:0000256" key="1">
    <source>
        <dbReference type="ARBA" id="ARBA00004567"/>
    </source>
</evidence>
<evidence type="ECO:0000256" key="2">
    <source>
        <dbReference type="ARBA" id="ARBA00011056"/>
    </source>
</evidence>
<keyword evidence="4" id="KW-0509">mRNA transport</keyword>
<comment type="similarity">
    <text evidence="2">Belongs to the GLE1 family.</text>
</comment>
<feature type="region of interest" description="Disordered" evidence="11">
    <location>
        <begin position="302"/>
        <end position="365"/>
    </location>
</feature>
<reference evidence="12 13" key="1">
    <citation type="journal article" date="2018" name="Mol. Biol. Evol.">
        <title>Broad Genomic Sampling Reveals a Smut Pathogenic Ancestry of the Fungal Clade Ustilaginomycotina.</title>
        <authorList>
            <person name="Kijpornyongpan T."/>
            <person name="Mondo S.J."/>
            <person name="Barry K."/>
            <person name="Sandor L."/>
            <person name="Lee J."/>
            <person name="Lipzen A."/>
            <person name="Pangilinan J."/>
            <person name="LaButti K."/>
            <person name="Hainaut M."/>
            <person name="Henrissat B."/>
            <person name="Grigoriev I.V."/>
            <person name="Spatafora J.W."/>
            <person name="Aime M.C."/>
        </authorList>
    </citation>
    <scope>NUCLEOTIDE SEQUENCE [LARGE SCALE GENOMIC DNA]</scope>
    <source>
        <strain evidence="12 13">MCA 3882</strain>
    </source>
</reference>
<evidence type="ECO:0000256" key="7">
    <source>
        <dbReference type="ARBA" id="ARBA00023132"/>
    </source>
</evidence>
<keyword evidence="13" id="KW-1185">Reference proteome</keyword>
<evidence type="ECO:0000313" key="13">
    <source>
        <dbReference type="Proteomes" id="UP000245771"/>
    </source>
</evidence>
<evidence type="ECO:0000313" key="12">
    <source>
        <dbReference type="EMBL" id="PWN33602.1"/>
    </source>
</evidence>
<dbReference type="PANTHER" id="PTHR12960:SF0">
    <property type="entry name" value="MRNA EXPORT FACTOR GLE1"/>
    <property type="match status" value="1"/>
</dbReference>